<sequence>MEDPKPSPPKNGVYIVQGEMLLVVTAIRRSSKLTTHLPQEEEQDPLLSNFCRLKEVLNNVSDLQEIEPNVFLGPFLDVIRSEDTTGPITGLALSSVNKFLSYGLLDPSLEKVATGIENIADAVTHARFIGTDTGSDEVVLMKSYR</sequence>
<proteinExistence type="predicted"/>
<gene>
    <name evidence="1" type="ORF">BSL78_17211</name>
</gene>
<dbReference type="OrthoDB" id="10258608at2759"/>
<reference evidence="1 2" key="1">
    <citation type="journal article" date="2017" name="PLoS Biol.">
        <title>The sea cucumber genome provides insights into morphological evolution and visceral regeneration.</title>
        <authorList>
            <person name="Zhang X."/>
            <person name="Sun L."/>
            <person name="Yuan J."/>
            <person name="Sun Y."/>
            <person name="Gao Y."/>
            <person name="Zhang L."/>
            <person name="Li S."/>
            <person name="Dai H."/>
            <person name="Hamel J.F."/>
            <person name="Liu C."/>
            <person name="Yu Y."/>
            <person name="Liu S."/>
            <person name="Lin W."/>
            <person name="Guo K."/>
            <person name="Jin S."/>
            <person name="Xu P."/>
            <person name="Storey K.B."/>
            <person name="Huan P."/>
            <person name="Zhang T."/>
            <person name="Zhou Y."/>
            <person name="Zhang J."/>
            <person name="Lin C."/>
            <person name="Li X."/>
            <person name="Xing L."/>
            <person name="Huo D."/>
            <person name="Sun M."/>
            <person name="Wang L."/>
            <person name="Mercier A."/>
            <person name="Li F."/>
            <person name="Yang H."/>
            <person name="Xiang J."/>
        </authorList>
    </citation>
    <scope>NUCLEOTIDE SEQUENCE [LARGE SCALE GENOMIC DNA]</scope>
    <source>
        <strain evidence="1">Shaxun</strain>
        <tissue evidence="1">Muscle</tissue>
    </source>
</reference>
<keyword evidence="2" id="KW-1185">Reference proteome</keyword>
<accession>A0A2G8KD80</accession>
<protein>
    <submittedName>
        <fullName evidence="1">Putative golgi-specific brefeldin A-resistance guanine nucleotide exchange factor 1</fullName>
    </submittedName>
</protein>
<evidence type="ECO:0000313" key="1">
    <source>
        <dbReference type="EMBL" id="PIK45932.1"/>
    </source>
</evidence>
<dbReference type="Proteomes" id="UP000230750">
    <property type="component" value="Unassembled WGS sequence"/>
</dbReference>
<evidence type="ECO:0000313" key="2">
    <source>
        <dbReference type="Proteomes" id="UP000230750"/>
    </source>
</evidence>
<dbReference type="AlphaFoldDB" id="A0A2G8KD80"/>
<name>A0A2G8KD80_STIJA</name>
<dbReference type="EMBL" id="MRZV01000675">
    <property type="protein sequence ID" value="PIK45932.1"/>
    <property type="molecule type" value="Genomic_DNA"/>
</dbReference>
<comment type="caution">
    <text evidence="1">The sequence shown here is derived from an EMBL/GenBank/DDBJ whole genome shotgun (WGS) entry which is preliminary data.</text>
</comment>
<organism evidence="1 2">
    <name type="scientific">Stichopus japonicus</name>
    <name type="common">Sea cucumber</name>
    <dbReference type="NCBI Taxonomy" id="307972"/>
    <lineage>
        <taxon>Eukaryota</taxon>
        <taxon>Metazoa</taxon>
        <taxon>Echinodermata</taxon>
        <taxon>Eleutherozoa</taxon>
        <taxon>Echinozoa</taxon>
        <taxon>Holothuroidea</taxon>
        <taxon>Aspidochirotacea</taxon>
        <taxon>Aspidochirotida</taxon>
        <taxon>Stichopodidae</taxon>
        <taxon>Apostichopus</taxon>
    </lineage>
</organism>
<dbReference type="STRING" id="307972.A0A2G8KD80"/>